<comment type="caution">
    <text evidence="1">The sequence shown here is derived from an EMBL/GenBank/DDBJ whole genome shotgun (WGS) entry which is preliminary data.</text>
</comment>
<protein>
    <submittedName>
        <fullName evidence="1">Uncharacterized protein</fullName>
    </submittedName>
</protein>
<reference evidence="1" key="2">
    <citation type="submission" date="2019-07" db="EMBL/GenBank/DDBJ databases">
        <authorList>
            <person name="Yang Y."/>
            <person name="Bocs S."/>
            <person name="Baudouin L."/>
        </authorList>
    </citation>
    <scope>NUCLEOTIDE SEQUENCE</scope>
    <source>
        <tissue evidence="1">Spear leaf of Hainan Tall coconut</tissue>
    </source>
</reference>
<dbReference type="PANTHER" id="PTHR31168:SF19">
    <property type="entry name" value="OS01G0683700 PROTEIN"/>
    <property type="match status" value="1"/>
</dbReference>
<dbReference type="InterPro" id="IPR006747">
    <property type="entry name" value="DUF599"/>
</dbReference>
<dbReference type="Pfam" id="PF04654">
    <property type="entry name" value="DUF599"/>
    <property type="match status" value="1"/>
</dbReference>
<keyword evidence="2" id="KW-1185">Reference proteome</keyword>
<reference evidence="1" key="1">
    <citation type="journal article" date="2017" name="Gigascience">
        <title>The genome draft of coconut (Cocos nucifera).</title>
        <authorList>
            <person name="Xiao Y."/>
            <person name="Xu P."/>
            <person name="Fan H."/>
            <person name="Baudouin L."/>
            <person name="Xia W."/>
            <person name="Bocs S."/>
            <person name="Xu J."/>
            <person name="Li Q."/>
            <person name="Guo A."/>
            <person name="Zhou L."/>
            <person name="Li J."/>
            <person name="Wu Y."/>
            <person name="Ma Z."/>
            <person name="Armero A."/>
            <person name="Issali A.E."/>
            <person name="Liu N."/>
            <person name="Peng M."/>
            <person name="Yang Y."/>
        </authorList>
    </citation>
    <scope>NUCLEOTIDE SEQUENCE</scope>
    <source>
        <tissue evidence="1">Spear leaf of Hainan Tall coconut</tissue>
    </source>
</reference>
<sequence length="80" mass="9043">MELLVAFRSRSLGLLGERCGAHPRYLFTDPERETMDLVLGLLVSATYHSWLLLTILRHPKRTVIGLNALAGQRWVRAMGP</sequence>
<dbReference type="EMBL" id="CM017877">
    <property type="protein sequence ID" value="KAG1346951.1"/>
    <property type="molecule type" value="Genomic_DNA"/>
</dbReference>
<accession>A0A8K0ICB8</accession>
<proteinExistence type="predicted"/>
<evidence type="ECO:0000313" key="2">
    <source>
        <dbReference type="Proteomes" id="UP000797356"/>
    </source>
</evidence>
<dbReference type="Proteomes" id="UP000797356">
    <property type="component" value="Chromosome 6"/>
</dbReference>
<evidence type="ECO:0000313" key="1">
    <source>
        <dbReference type="EMBL" id="KAG1346951.1"/>
    </source>
</evidence>
<gene>
    <name evidence="1" type="ORF">COCNU_06G007800</name>
</gene>
<organism evidence="1 2">
    <name type="scientific">Cocos nucifera</name>
    <name type="common">Coconut palm</name>
    <dbReference type="NCBI Taxonomy" id="13894"/>
    <lineage>
        <taxon>Eukaryota</taxon>
        <taxon>Viridiplantae</taxon>
        <taxon>Streptophyta</taxon>
        <taxon>Embryophyta</taxon>
        <taxon>Tracheophyta</taxon>
        <taxon>Spermatophyta</taxon>
        <taxon>Magnoliopsida</taxon>
        <taxon>Liliopsida</taxon>
        <taxon>Arecaceae</taxon>
        <taxon>Arecoideae</taxon>
        <taxon>Cocoseae</taxon>
        <taxon>Attaleinae</taxon>
        <taxon>Cocos</taxon>
    </lineage>
</organism>
<dbReference type="PANTHER" id="PTHR31168">
    <property type="entry name" value="OS02G0292800 PROTEIN"/>
    <property type="match status" value="1"/>
</dbReference>
<name>A0A8K0ICB8_COCNU</name>
<dbReference type="AlphaFoldDB" id="A0A8K0ICB8"/>
<dbReference type="OrthoDB" id="1737284at2759"/>